<sequence>MTSQSTTSKCSKTVVLTRDSIQELLNKGMAAIDDDKTRSSSAKLAKLSLKLDHARFAEDRAFEREQHSSEYANTTIVHQHSQESVKSQIRLKQAESEAFECQTRMFLTQAELMKLQLSMGGKSDI</sequence>
<name>A0A0D0CIH0_9AGAM</name>
<keyword evidence="2" id="KW-1185">Reference proteome</keyword>
<dbReference type="Proteomes" id="UP000054538">
    <property type="component" value="Unassembled WGS sequence"/>
</dbReference>
<dbReference type="OrthoDB" id="2704305at2759"/>
<evidence type="ECO:0000313" key="1">
    <source>
        <dbReference type="EMBL" id="KIK82467.1"/>
    </source>
</evidence>
<gene>
    <name evidence="1" type="ORF">PAXRUDRAFT_14729</name>
</gene>
<dbReference type="InParanoid" id="A0A0D0CIH0"/>
<evidence type="ECO:0000313" key="2">
    <source>
        <dbReference type="Proteomes" id="UP000054538"/>
    </source>
</evidence>
<dbReference type="HOGENOM" id="CLU_1993365_0_0_1"/>
<dbReference type="EMBL" id="KN825625">
    <property type="protein sequence ID" value="KIK82467.1"/>
    <property type="molecule type" value="Genomic_DNA"/>
</dbReference>
<organism evidence="1 2">
    <name type="scientific">Paxillus rubicundulus Ve08.2h10</name>
    <dbReference type="NCBI Taxonomy" id="930991"/>
    <lineage>
        <taxon>Eukaryota</taxon>
        <taxon>Fungi</taxon>
        <taxon>Dikarya</taxon>
        <taxon>Basidiomycota</taxon>
        <taxon>Agaricomycotina</taxon>
        <taxon>Agaricomycetes</taxon>
        <taxon>Agaricomycetidae</taxon>
        <taxon>Boletales</taxon>
        <taxon>Paxilineae</taxon>
        <taxon>Paxillaceae</taxon>
        <taxon>Paxillus</taxon>
    </lineage>
</organism>
<protein>
    <submittedName>
        <fullName evidence="1">Uncharacterized protein</fullName>
    </submittedName>
</protein>
<reference evidence="2" key="2">
    <citation type="submission" date="2015-01" db="EMBL/GenBank/DDBJ databases">
        <title>Evolutionary Origins and Diversification of the Mycorrhizal Mutualists.</title>
        <authorList>
            <consortium name="DOE Joint Genome Institute"/>
            <consortium name="Mycorrhizal Genomics Consortium"/>
            <person name="Kohler A."/>
            <person name="Kuo A."/>
            <person name="Nagy L.G."/>
            <person name="Floudas D."/>
            <person name="Copeland A."/>
            <person name="Barry K.W."/>
            <person name="Cichocki N."/>
            <person name="Veneault-Fourrey C."/>
            <person name="LaButti K."/>
            <person name="Lindquist E.A."/>
            <person name="Lipzen A."/>
            <person name="Lundell T."/>
            <person name="Morin E."/>
            <person name="Murat C."/>
            <person name="Riley R."/>
            <person name="Ohm R."/>
            <person name="Sun H."/>
            <person name="Tunlid A."/>
            <person name="Henrissat B."/>
            <person name="Grigoriev I.V."/>
            <person name="Hibbett D.S."/>
            <person name="Martin F."/>
        </authorList>
    </citation>
    <scope>NUCLEOTIDE SEQUENCE [LARGE SCALE GENOMIC DNA]</scope>
    <source>
        <strain evidence="2">Ve08.2h10</strain>
    </source>
</reference>
<proteinExistence type="predicted"/>
<dbReference type="AlphaFoldDB" id="A0A0D0CIH0"/>
<accession>A0A0D0CIH0</accession>
<reference evidence="1 2" key="1">
    <citation type="submission" date="2014-04" db="EMBL/GenBank/DDBJ databases">
        <authorList>
            <consortium name="DOE Joint Genome Institute"/>
            <person name="Kuo A."/>
            <person name="Kohler A."/>
            <person name="Jargeat P."/>
            <person name="Nagy L.G."/>
            <person name="Floudas D."/>
            <person name="Copeland A."/>
            <person name="Barry K.W."/>
            <person name="Cichocki N."/>
            <person name="Veneault-Fourrey C."/>
            <person name="LaButti K."/>
            <person name="Lindquist E.A."/>
            <person name="Lipzen A."/>
            <person name="Lundell T."/>
            <person name="Morin E."/>
            <person name="Murat C."/>
            <person name="Sun H."/>
            <person name="Tunlid A."/>
            <person name="Henrissat B."/>
            <person name="Grigoriev I.V."/>
            <person name="Hibbett D.S."/>
            <person name="Martin F."/>
            <person name="Nordberg H.P."/>
            <person name="Cantor M.N."/>
            <person name="Hua S.X."/>
        </authorList>
    </citation>
    <scope>NUCLEOTIDE SEQUENCE [LARGE SCALE GENOMIC DNA]</scope>
    <source>
        <strain evidence="1 2">Ve08.2h10</strain>
    </source>
</reference>